<gene>
    <name evidence="1" type="ORF">DNU06_11705</name>
</gene>
<dbReference type="Proteomes" id="UP000249248">
    <property type="component" value="Unassembled WGS sequence"/>
</dbReference>
<name>A0A2W1MXE7_9FLAO</name>
<comment type="caution">
    <text evidence="1">The sequence shown here is derived from an EMBL/GenBank/DDBJ whole genome shotgun (WGS) entry which is preliminary data.</text>
</comment>
<dbReference type="AlphaFoldDB" id="A0A2W1MXE7"/>
<dbReference type="EMBL" id="QKSB01000007">
    <property type="protein sequence ID" value="PZE16517.1"/>
    <property type="molecule type" value="Genomic_DNA"/>
</dbReference>
<organism evidence="1 2">
    <name type="scientific">Putridiphycobacter roseus</name>
    <dbReference type="NCBI Taxonomy" id="2219161"/>
    <lineage>
        <taxon>Bacteria</taxon>
        <taxon>Pseudomonadati</taxon>
        <taxon>Bacteroidota</taxon>
        <taxon>Flavobacteriia</taxon>
        <taxon>Flavobacteriales</taxon>
        <taxon>Crocinitomicaceae</taxon>
        <taxon>Putridiphycobacter</taxon>
    </lineage>
</organism>
<reference evidence="1 2" key="1">
    <citation type="submission" date="2018-06" db="EMBL/GenBank/DDBJ databases">
        <title>The draft genome sequence of Crocinitomix sp. SM1701.</title>
        <authorList>
            <person name="Zhang X."/>
        </authorList>
    </citation>
    <scope>NUCLEOTIDE SEQUENCE [LARGE SCALE GENOMIC DNA]</scope>
    <source>
        <strain evidence="1 2">SM1701</strain>
    </source>
</reference>
<evidence type="ECO:0000313" key="2">
    <source>
        <dbReference type="Proteomes" id="UP000249248"/>
    </source>
</evidence>
<keyword evidence="2" id="KW-1185">Reference proteome</keyword>
<evidence type="ECO:0000313" key="1">
    <source>
        <dbReference type="EMBL" id="PZE16517.1"/>
    </source>
</evidence>
<sequence length="234" mass="27558">MFSQYLRKNRRLLSMRSKTFLFLLLSFLFSITRSFSQEKKEDKLKFGVLLESNYSKLYAKGLTPSLTLKYKKNELNIGPRIPYSLFVNNNKNINIYGVDLVYKRYLFDFERIHLFTGIHSEIIQTRFNDTWYYEYQPLISTPATGLYLGPDPKNVRSEFKKLDFTLNLIVGMDYNLTKHLYLSTSFGFGFRADSKYSNYFNSDTGELFYNINNEMHVYALNWIGSAGIGYRFGK</sequence>
<evidence type="ECO:0008006" key="3">
    <source>
        <dbReference type="Google" id="ProtNLM"/>
    </source>
</evidence>
<protein>
    <recommendedName>
        <fullName evidence="3">DUF3575 domain-containing protein</fullName>
    </recommendedName>
</protein>
<proteinExistence type="predicted"/>
<accession>A0A2W1MXE7</accession>